<evidence type="ECO:0000256" key="3">
    <source>
        <dbReference type="ARBA" id="ARBA00022989"/>
    </source>
</evidence>
<evidence type="ECO:0008006" key="8">
    <source>
        <dbReference type="Google" id="ProtNLM"/>
    </source>
</evidence>
<proteinExistence type="predicted"/>
<evidence type="ECO:0000313" key="7">
    <source>
        <dbReference type="Proteomes" id="UP000078543"/>
    </source>
</evidence>
<keyword evidence="3 5" id="KW-1133">Transmembrane helix</keyword>
<gene>
    <name evidence="6" type="ORF">A6A05_15260</name>
</gene>
<comment type="subcellular location">
    <subcellularLocation>
        <location evidence="1">Membrane</location>
        <topology evidence="1">Multi-pass membrane protein</topology>
    </subcellularLocation>
</comment>
<feature type="transmembrane region" description="Helical" evidence="5">
    <location>
        <begin position="59"/>
        <end position="79"/>
    </location>
</feature>
<keyword evidence="4 5" id="KW-0472">Membrane</keyword>
<dbReference type="InterPro" id="IPR047662">
    <property type="entry name" value="SemiSWEET"/>
</dbReference>
<dbReference type="Gene3D" id="1.20.1280.290">
    <property type="match status" value="1"/>
</dbReference>
<dbReference type="NCBIfam" id="NF037968">
    <property type="entry name" value="SemiSWEET_2"/>
    <property type="match status" value="1"/>
</dbReference>
<dbReference type="InterPro" id="IPR006603">
    <property type="entry name" value="PQ-loop_rpt"/>
</dbReference>
<feature type="transmembrane region" description="Helical" evidence="5">
    <location>
        <begin position="6"/>
        <end position="23"/>
    </location>
</feature>
<evidence type="ECO:0000256" key="5">
    <source>
        <dbReference type="SAM" id="Phobius"/>
    </source>
</evidence>
<dbReference type="Pfam" id="PF04193">
    <property type="entry name" value="PQ-loop"/>
    <property type="match status" value="1"/>
</dbReference>
<protein>
    <recommendedName>
        <fullName evidence="8">Glutathione synthetase</fullName>
    </recommendedName>
</protein>
<dbReference type="Proteomes" id="UP000078543">
    <property type="component" value="Unassembled WGS sequence"/>
</dbReference>
<dbReference type="GO" id="GO:0051119">
    <property type="term" value="F:sugar transmembrane transporter activity"/>
    <property type="evidence" value="ECO:0007669"/>
    <property type="project" value="InterPro"/>
</dbReference>
<dbReference type="OrthoDB" id="9814012at2"/>
<reference evidence="6 7" key="1">
    <citation type="submission" date="2016-04" db="EMBL/GenBank/DDBJ databases">
        <title>Draft genome sequence of freshwater magnetotactic bacteria Magnetospirillum marisnigri SP-1 and Magnetospirillum moscoviense BB-1.</title>
        <authorList>
            <person name="Koziaeva V."/>
            <person name="Dziuba M.V."/>
            <person name="Ivanov T.M."/>
            <person name="Kuznetsov B."/>
            <person name="Grouzdev D.S."/>
        </authorList>
    </citation>
    <scope>NUCLEOTIDE SEQUENCE [LARGE SCALE GENOMIC DNA]</scope>
    <source>
        <strain evidence="6 7">BB-1</strain>
    </source>
</reference>
<evidence type="ECO:0000256" key="4">
    <source>
        <dbReference type="ARBA" id="ARBA00023136"/>
    </source>
</evidence>
<organism evidence="6 7">
    <name type="scientific">Magnetospirillum moscoviense</name>
    <dbReference type="NCBI Taxonomy" id="1437059"/>
    <lineage>
        <taxon>Bacteria</taxon>
        <taxon>Pseudomonadati</taxon>
        <taxon>Pseudomonadota</taxon>
        <taxon>Alphaproteobacteria</taxon>
        <taxon>Rhodospirillales</taxon>
        <taxon>Rhodospirillaceae</taxon>
        <taxon>Magnetospirillum</taxon>
    </lineage>
</organism>
<comment type="caution">
    <text evidence="6">The sequence shown here is derived from an EMBL/GenBank/DDBJ whole genome shotgun (WGS) entry which is preliminary data.</text>
</comment>
<evidence type="ECO:0000256" key="1">
    <source>
        <dbReference type="ARBA" id="ARBA00004141"/>
    </source>
</evidence>
<dbReference type="STRING" id="1437059.A6A05_15260"/>
<dbReference type="GO" id="GO:0016020">
    <property type="term" value="C:membrane"/>
    <property type="evidence" value="ECO:0007669"/>
    <property type="project" value="UniProtKB-SubCell"/>
</dbReference>
<dbReference type="AlphaFoldDB" id="A0A178MIE0"/>
<keyword evidence="2 5" id="KW-0812">Transmembrane</keyword>
<evidence type="ECO:0000313" key="6">
    <source>
        <dbReference type="EMBL" id="OAN48436.1"/>
    </source>
</evidence>
<feature type="transmembrane region" description="Helical" evidence="5">
    <location>
        <begin position="35"/>
        <end position="53"/>
    </location>
</feature>
<sequence length="90" mass="9883">MTLIDVVGTIAATLTTIAFLPQVIKTLRTRRTRDISTSMWSLFSAGVALWLVYGLLLMAWPIIIANILTLVLAGIVLGIKLSNRGKEDRD</sequence>
<dbReference type="EMBL" id="LWQU01000161">
    <property type="protein sequence ID" value="OAN48436.1"/>
    <property type="molecule type" value="Genomic_DNA"/>
</dbReference>
<evidence type="ECO:0000256" key="2">
    <source>
        <dbReference type="ARBA" id="ARBA00022692"/>
    </source>
</evidence>
<keyword evidence="7" id="KW-1185">Reference proteome</keyword>
<accession>A0A178MIE0</accession>
<name>A0A178MIE0_9PROT</name>